<evidence type="ECO:0000256" key="1">
    <source>
        <dbReference type="ARBA" id="ARBA00022729"/>
    </source>
</evidence>
<sequence>MNRSIPLLPINLLPVVLLFLLGFPIATECADLIEKTCKKTPHHDLCVSSLQSSNQSSRADVKGLASIMANITLSNATDTLSYIQLLINQTTDSDLERRLDYCGEVYIQVVEYILPQAIDALVKGQYGFADYGMSDAGSETDSCQDKISKFKLPVTDRNKLVHDLAEVTEAICKILLKGG</sequence>
<dbReference type="FunFam" id="1.20.140.40:FF:000009">
    <property type="entry name" value="Invertase/pectin methylesterase inhibitor family protein"/>
    <property type="match status" value="1"/>
</dbReference>
<dbReference type="Pfam" id="PF04043">
    <property type="entry name" value="PMEI"/>
    <property type="match status" value="1"/>
</dbReference>
<keyword evidence="7" id="KW-1185">Reference proteome</keyword>
<dbReference type="EMBL" id="JAKUCV010004231">
    <property type="protein sequence ID" value="KAJ4836092.1"/>
    <property type="molecule type" value="Genomic_DNA"/>
</dbReference>
<accession>A0A9Q0FT39</accession>
<dbReference type="CDD" id="cd15796">
    <property type="entry name" value="CIF_like"/>
    <property type="match status" value="1"/>
</dbReference>
<evidence type="ECO:0000259" key="5">
    <source>
        <dbReference type="SMART" id="SM00856"/>
    </source>
</evidence>
<reference evidence="6" key="2">
    <citation type="journal article" date="2023" name="Plants (Basel)">
        <title>Annotation of the Turnera subulata (Passifloraceae) Draft Genome Reveals the S-Locus Evolved after the Divergence of Turneroideae from Passifloroideae in a Stepwise Manner.</title>
        <authorList>
            <person name="Henning P.M."/>
            <person name="Roalson E.H."/>
            <person name="Mir W."/>
            <person name="McCubbin A.G."/>
            <person name="Shore J.S."/>
        </authorList>
    </citation>
    <scope>NUCLEOTIDE SEQUENCE</scope>
    <source>
        <strain evidence="6">F60SS</strain>
    </source>
</reference>
<name>A0A9Q0FT39_9ROSI</name>
<protein>
    <recommendedName>
        <fullName evidence="5">Pectinesterase inhibitor domain-containing protein</fullName>
    </recommendedName>
</protein>
<dbReference type="InterPro" id="IPR052421">
    <property type="entry name" value="PCW_Enzyme_Inhibitor"/>
</dbReference>
<proteinExistence type="inferred from homology"/>
<evidence type="ECO:0000256" key="2">
    <source>
        <dbReference type="ARBA" id="ARBA00023157"/>
    </source>
</evidence>
<dbReference type="SMART" id="SM00856">
    <property type="entry name" value="PMEI"/>
    <property type="match status" value="1"/>
</dbReference>
<keyword evidence="1 4" id="KW-0732">Signal</keyword>
<dbReference type="OrthoDB" id="764172at2759"/>
<dbReference type="PANTHER" id="PTHR36710">
    <property type="entry name" value="PECTINESTERASE INHIBITOR-LIKE"/>
    <property type="match status" value="1"/>
</dbReference>
<evidence type="ECO:0000256" key="4">
    <source>
        <dbReference type="SAM" id="SignalP"/>
    </source>
</evidence>
<organism evidence="6 7">
    <name type="scientific">Turnera subulata</name>
    <dbReference type="NCBI Taxonomy" id="218843"/>
    <lineage>
        <taxon>Eukaryota</taxon>
        <taxon>Viridiplantae</taxon>
        <taxon>Streptophyta</taxon>
        <taxon>Embryophyta</taxon>
        <taxon>Tracheophyta</taxon>
        <taxon>Spermatophyta</taxon>
        <taxon>Magnoliopsida</taxon>
        <taxon>eudicotyledons</taxon>
        <taxon>Gunneridae</taxon>
        <taxon>Pentapetalae</taxon>
        <taxon>rosids</taxon>
        <taxon>fabids</taxon>
        <taxon>Malpighiales</taxon>
        <taxon>Passifloraceae</taxon>
        <taxon>Turnera</taxon>
    </lineage>
</organism>
<dbReference type="PANTHER" id="PTHR36710:SF18">
    <property type="entry name" value="PECTINESTERASE INHIBITOR 5-RELATED"/>
    <property type="match status" value="1"/>
</dbReference>
<comment type="caution">
    <text evidence="6">The sequence shown here is derived from an EMBL/GenBank/DDBJ whole genome shotgun (WGS) entry which is preliminary data.</text>
</comment>
<gene>
    <name evidence="6" type="ORF">Tsubulata_029658</name>
</gene>
<reference evidence="6" key="1">
    <citation type="submission" date="2022-02" db="EMBL/GenBank/DDBJ databases">
        <authorList>
            <person name="Henning P.M."/>
            <person name="McCubbin A.G."/>
            <person name="Shore J.S."/>
        </authorList>
    </citation>
    <scope>NUCLEOTIDE SEQUENCE</scope>
    <source>
        <strain evidence="6">F60SS</strain>
        <tissue evidence="6">Leaves</tissue>
    </source>
</reference>
<feature type="chain" id="PRO_5040516553" description="Pectinesterase inhibitor domain-containing protein" evidence="4">
    <location>
        <begin position="30"/>
        <end position="179"/>
    </location>
</feature>
<dbReference type="AlphaFoldDB" id="A0A9Q0FT39"/>
<dbReference type="InterPro" id="IPR034087">
    <property type="entry name" value="C/VIF1"/>
</dbReference>
<dbReference type="InterPro" id="IPR035513">
    <property type="entry name" value="Invertase/methylesterase_inhib"/>
</dbReference>
<keyword evidence="2" id="KW-1015">Disulfide bond</keyword>
<dbReference type="Gene3D" id="1.20.140.40">
    <property type="entry name" value="Invertase/pectin methylesterase inhibitor family protein"/>
    <property type="match status" value="1"/>
</dbReference>
<dbReference type="GO" id="GO:0004857">
    <property type="term" value="F:enzyme inhibitor activity"/>
    <property type="evidence" value="ECO:0007669"/>
    <property type="project" value="InterPro"/>
</dbReference>
<evidence type="ECO:0000313" key="7">
    <source>
        <dbReference type="Proteomes" id="UP001141552"/>
    </source>
</evidence>
<feature type="domain" description="Pectinesterase inhibitor" evidence="5">
    <location>
        <begin position="28"/>
        <end position="171"/>
    </location>
</feature>
<dbReference type="SUPFAM" id="SSF101148">
    <property type="entry name" value="Plant invertase/pectin methylesterase inhibitor"/>
    <property type="match status" value="1"/>
</dbReference>
<evidence type="ECO:0000256" key="3">
    <source>
        <dbReference type="ARBA" id="ARBA00038471"/>
    </source>
</evidence>
<comment type="similarity">
    <text evidence="3">Belongs to the PMEI family.</text>
</comment>
<dbReference type="Proteomes" id="UP001141552">
    <property type="component" value="Unassembled WGS sequence"/>
</dbReference>
<dbReference type="InterPro" id="IPR006501">
    <property type="entry name" value="Pectinesterase_inhib_dom"/>
</dbReference>
<feature type="signal peptide" evidence="4">
    <location>
        <begin position="1"/>
        <end position="29"/>
    </location>
</feature>
<evidence type="ECO:0000313" key="6">
    <source>
        <dbReference type="EMBL" id="KAJ4836092.1"/>
    </source>
</evidence>
<dbReference type="NCBIfam" id="TIGR01614">
    <property type="entry name" value="PME_inhib"/>
    <property type="match status" value="1"/>
</dbReference>